<gene>
    <name evidence="4" type="primary">LOC116289394</name>
</gene>
<dbReference type="RefSeq" id="XP_031552158.1">
    <property type="nucleotide sequence ID" value="XM_031696298.1"/>
</dbReference>
<organism evidence="3 4">
    <name type="scientific">Actinia tenebrosa</name>
    <name type="common">Australian red waratah sea anemone</name>
    <dbReference type="NCBI Taxonomy" id="6105"/>
    <lineage>
        <taxon>Eukaryota</taxon>
        <taxon>Metazoa</taxon>
        <taxon>Cnidaria</taxon>
        <taxon>Anthozoa</taxon>
        <taxon>Hexacorallia</taxon>
        <taxon>Actiniaria</taxon>
        <taxon>Actiniidae</taxon>
        <taxon>Actinia</taxon>
    </lineage>
</organism>
<reference evidence="4" key="1">
    <citation type="submission" date="2025-08" db="UniProtKB">
        <authorList>
            <consortium name="RefSeq"/>
        </authorList>
    </citation>
    <scope>IDENTIFICATION</scope>
    <source>
        <tissue evidence="4">Tentacle</tissue>
    </source>
</reference>
<evidence type="ECO:0000313" key="3">
    <source>
        <dbReference type="Proteomes" id="UP000515163"/>
    </source>
</evidence>
<proteinExistence type="predicted"/>
<dbReference type="OrthoDB" id="1078367at2759"/>
<dbReference type="KEGG" id="aten:116289394"/>
<dbReference type="InParanoid" id="A0A6P8HAI7"/>
<dbReference type="PANTHER" id="PTHR10302:SF0">
    <property type="entry name" value="SINGLE-STRANDED DNA-BINDING PROTEIN, MITOCHONDRIAL"/>
    <property type="match status" value="1"/>
</dbReference>
<evidence type="ECO:0000313" key="4">
    <source>
        <dbReference type="RefSeq" id="XP_031552158.1"/>
    </source>
</evidence>
<dbReference type="GeneID" id="116289394"/>
<dbReference type="Pfam" id="PF00436">
    <property type="entry name" value="SSB"/>
    <property type="match status" value="1"/>
</dbReference>
<dbReference type="InterPro" id="IPR011344">
    <property type="entry name" value="ssDNA-bd"/>
</dbReference>
<keyword evidence="3" id="KW-1185">Reference proteome</keyword>
<keyword evidence="1 2" id="KW-0238">DNA-binding</keyword>
<dbReference type="PROSITE" id="PS50935">
    <property type="entry name" value="SSB"/>
    <property type="match status" value="1"/>
</dbReference>
<dbReference type="InterPro" id="IPR000424">
    <property type="entry name" value="Primosome_PriB/ssb"/>
</dbReference>
<dbReference type="InterPro" id="IPR012340">
    <property type="entry name" value="NA-bd_OB-fold"/>
</dbReference>
<protein>
    <submittedName>
        <fullName evidence="4">Single-stranded DNA-binding protein, mitochondrial-like</fullName>
    </submittedName>
</protein>
<dbReference type="GO" id="GO:0042645">
    <property type="term" value="C:mitochondrial nucleoid"/>
    <property type="evidence" value="ECO:0007669"/>
    <property type="project" value="TreeGrafter"/>
</dbReference>
<dbReference type="Proteomes" id="UP000515163">
    <property type="component" value="Unplaced"/>
</dbReference>
<accession>A0A6P8HAI7</accession>
<evidence type="ECO:0000256" key="1">
    <source>
        <dbReference type="ARBA" id="ARBA00023125"/>
    </source>
</evidence>
<dbReference type="Gene3D" id="2.40.50.140">
    <property type="entry name" value="Nucleic acid-binding proteins"/>
    <property type="match status" value="1"/>
</dbReference>
<dbReference type="GO" id="GO:0006264">
    <property type="term" value="P:mitochondrial DNA replication"/>
    <property type="evidence" value="ECO:0007669"/>
    <property type="project" value="TreeGrafter"/>
</dbReference>
<dbReference type="FunCoup" id="A0A6P8HAI7">
    <property type="interactions" value="1875"/>
</dbReference>
<dbReference type="PANTHER" id="PTHR10302">
    <property type="entry name" value="SINGLE-STRANDED DNA-BINDING PROTEIN"/>
    <property type="match status" value="1"/>
</dbReference>
<evidence type="ECO:0000256" key="2">
    <source>
        <dbReference type="PROSITE-ProRule" id="PRU00252"/>
    </source>
</evidence>
<dbReference type="CDD" id="cd04496">
    <property type="entry name" value="SSB_OBF"/>
    <property type="match status" value="1"/>
</dbReference>
<name>A0A6P8HAI7_ACTTE</name>
<dbReference type="NCBIfam" id="TIGR00621">
    <property type="entry name" value="ssb"/>
    <property type="match status" value="1"/>
</dbReference>
<dbReference type="AlphaFoldDB" id="A0A6P8HAI7"/>
<dbReference type="SUPFAM" id="SSF50249">
    <property type="entry name" value="Nucleic acid-binding proteins"/>
    <property type="match status" value="1"/>
</dbReference>
<dbReference type="GO" id="GO:0003697">
    <property type="term" value="F:single-stranded DNA binding"/>
    <property type="evidence" value="ECO:0007669"/>
    <property type="project" value="InterPro"/>
</dbReference>
<sequence>MFARRSLLQIQRMVARCEGPVGDLQRGGKCLNSVQLIGYTGGDPVRGGTETHPLTRFSLATTKYYPTRDDKIESKTSWHSITVFKPFLQDKVNSYVRKGTRLFVQGSIDYNSYVDQEGQKKYITSIIPNDIIILGRSQSNLEGEEDPDF</sequence>